<dbReference type="InterPro" id="IPR025836">
    <property type="entry name" value="Zn_knuckle_CX2CX4HX4C"/>
</dbReference>
<feature type="region of interest" description="Disordered" evidence="1">
    <location>
        <begin position="384"/>
        <end position="424"/>
    </location>
</feature>
<reference evidence="4" key="2">
    <citation type="submission" date="2021-01" db="UniProtKB">
        <authorList>
            <consortium name="EnsemblPlants"/>
        </authorList>
    </citation>
    <scope>IDENTIFICATION</scope>
</reference>
<dbReference type="EnsemblPlants" id="QL03p032410:mrna">
    <property type="protein sequence ID" value="QL03p032410:mrna:CDS:1"/>
    <property type="gene ID" value="QL03p032410"/>
</dbReference>
<dbReference type="InterPro" id="IPR025558">
    <property type="entry name" value="DUF4283"/>
</dbReference>
<dbReference type="InterPro" id="IPR040256">
    <property type="entry name" value="At4g02000-like"/>
</dbReference>
<dbReference type="Proteomes" id="UP000594261">
    <property type="component" value="Chromosome 3"/>
</dbReference>
<feature type="domain" description="DUF4283" evidence="2">
    <location>
        <begin position="32"/>
        <end position="106"/>
    </location>
</feature>
<proteinExistence type="predicted"/>
<evidence type="ECO:0000256" key="1">
    <source>
        <dbReference type="SAM" id="MobiDB-lite"/>
    </source>
</evidence>
<organism evidence="4 5">
    <name type="scientific">Quercus lobata</name>
    <name type="common">Valley oak</name>
    <dbReference type="NCBI Taxonomy" id="97700"/>
    <lineage>
        <taxon>Eukaryota</taxon>
        <taxon>Viridiplantae</taxon>
        <taxon>Streptophyta</taxon>
        <taxon>Embryophyta</taxon>
        <taxon>Tracheophyta</taxon>
        <taxon>Spermatophyta</taxon>
        <taxon>Magnoliopsida</taxon>
        <taxon>eudicotyledons</taxon>
        <taxon>Gunneridae</taxon>
        <taxon>Pentapetalae</taxon>
        <taxon>rosids</taxon>
        <taxon>fabids</taxon>
        <taxon>Fagales</taxon>
        <taxon>Fagaceae</taxon>
        <taxon>Quercus</taxon>
    </lineage>
</organism>
<dbReference type="Pfam" id="PF14111">
    <property type="entry name" value="DUF4283"/>
    <property type="match status" value="1"/>
</dbReference>
<reference evidence="4 5" key="1">
    <citation type="journal article" date="2016" name="G3 (Bethesda)">
        <title>First Draft Assembly and Annotation of the Genome of a California Endemic Oak Quercus lobata Nee (Fagaceae).</title>
        <authorList>
            <person name="Sork V.L."/>
            <person name="Fitz-Gibbon S.T."/>
            <person name="Puiu D."/>
            <person name="Crepeau M."/>
            <person name="Gugger P.F."/>
            <person name="Sherman R."/>
            <person name="Stevens K."/>
            <person name="Langley C.H."/>
            <person name="Pellegrini M."/>
            <person name="Salzberg S.L."/>
        </authorList>
    </citation>
    <scope>NUCLEOTIDE SEQUENCE [LARGE SCALE GENOMIC DNA]</scope>
    <source>
        <strain evidence="4 5">cv. SW786</strain>
    </source>
</reference>
<name>A0A7N2R1A8_QUELO</name>
<sequence length="424" mass="48025">MEELSQSWMKLSLSEREGSGCCLESEFSPQEHIIAAKFLTKRALNIEAIAKTFTPLWRSKSGFKVRNLGDHVILFIFDNASEVDKVLSVEPWSFDKHLVIMQKYDRSRAVEELKFERTLFWVQAHGIPYRYLNVKAVEKICEVVGQVIHSDNPAETEGGNFMRIRVGLDVTLPLCHGRVVSLENGKKTWITFKYERLPNICYWCGRLNHNDRDCEIWLESEGSLTENQKKFGPSLRAPPFSPARRSVVAVPGFYTPKRKTTNPPTSETRPEDEGLTSNDPPPTEEQTVVHNLAVSVNTLNAQLVQETVTIKEPIQSKNDNSDFKDHVPTNSPYNPEPITAVVDDTIMLEIYGARCDSPPTDTGDFILINASDQAIRTNQFQEAAALKSTHPTKSHESVSREMHEIIRAQKKPSTWTRLDRASTT</sequence>
<keyword evidence="5" id="KW-1185">Reference proteome</keyword>
<feature type="region of interest" description="Disordered" evidence="1">
    <location>
        <begin position="316"/>
        <end position="337"/>
    </location>
</feature>
<evidence type="ECO:0000313" key="5">
    <source>
        <dbReference type="Proteomes" id="UP000594261"/>
    </source>
</evidence>
<dbReference type="Gramene" id="QL03p032410:mrna">
    <property type="protein sequence ID" value="QL03p032410:mrna:CDS:1"/>
    <property type="gene ID" value="QL03p032410"/>
</dbReference>
<dbReference type="EMBL" id="LRBV02000003">
    <property type="status" value="NOT_ANNOTATED_CDS"/>
    <property type="molecule type" value="Genomic_DNA"/>
</dbReference>
<dbReference type="OMA" id="CEIWLES"/>
<feature type="domain" description="Zinc knuckle CX2CX4HX4C" evidence="3">
    <location>
        <begin position="168"/>
        <end position="215"/>
    </location>
</feature>
<evidence type="ECO:0008006" key="6">
    <source>
        <dbReference type="Google" id="ProtNLM"/>
    </source>
</evidence>
<dbReference type="PANTHER" id="PTHR31286:SF167">
    <property type="entry name" value="OS09G0268800 PROTEIN"/>
    <property type="match status" value="1"/>
</dbReference>
<dbReference type="PANTHER" id="PTHR31286">
    <property type="entry name" value="GLYCINE-RICH CELL WALL STRUCTURAL PROTEIN 1.8-LIKE"/>
    <property type="match status" value="1"/>
</dbReference>
<evidence type="ECO:0000313" key="4">
    <source>
        <dbReference type="EnsemblPlants" id="QL03p032410:mrna:CDS:1"/>
    </source>
</evidence>
<accession>A0A7N2R1A8</accession>
<protein>
    <recommendedName>
        <fullName evidence="6">CCHC-type domain-containing protein</fullName>
    </recommendedName>
</protein>
<feature type="compositionally biased region" description="Basic and acidic residues" evidence="1">
    <location>
        <begin position="393"/>
        <end position="407"/>
    </location>
</feature>
<dbReference type="AlphaFoldDB" id="A0A7N2R1A8"/>
<dbReference type="InParanoid" id="A0A7N2R1A8"/>
<dbReference type="Pfam" id="PF14392">
    <property type="entry name" value="zf-CCHC_4"/>
    <property type="match status" value="1"/>
</dbReference>
<feature type="region of interest" description="Disordered" evidence="1">
    <location>
        <begin position="251"/>
        <end position="285"/>
    </location>
</feature>
<evidence type="ECO:0000259" key="3">
    <source>
        <dbReference type="Pfam" id="PF14392"/>
    </source>
</evidence>
<evidence type="ECO:0000259" key="2">
    <source>
        <dbReference type="Pfam" id="PF14111"/>
    </source>
</evidence>